<dbReference type="Gene3D" id="3.40.50.300">
    <property type="entry name" value="P-loop containing nucleotide triphosphate hydrolases"/>
    <property type="match status" value="2"/>
</dbReference>
<dbReference type="InterPro" id="IPR027417">
    <property type="entry name" value="P-loop_NTPase"/>
</dbReference>
<dbReference type="GO" id="GO:0006302">
    <property type="term" value="P:double-strand break repair"/>
    <property type="evidence" value="ECO:0007669"/>
    <property type="project" value="InterPro"/>
</dbReference>
<dbReference type="Proteomes" id="UP000245080">
    <property type="component" value="Unassembled WGS sequence"/>
</dbReference>
<proteinExistence type="inferred from homology"/>
<sequence>MRPIKLTLDWFGPYEHAEIDFTKLADAPLFLISGKTGSGKTTIFDGMSYALFDQTSGQERDATSMRSDFASPDDYTQVAFEFEHRHRHYQVIRQPKQLHTKRGGGVTEKGASVELTVFDVEGHEVDQVTRKKQADDMILELLKMNANQFSQIVLLPQGKFRQFLVAPSDDKAAILRQLFHTQLYVDWAEQLRTAQKQANQALRDQQTAIQRDVSDLIWTEPNQQAIDTGTVGKTTSELIELANQQQTDWKGQQATLDQKIIQVQQRVNQLIQQTERELQTTRMFDQRDQQTRQLAELTDQADQMKKRQRLVDQLDWIQQRAPEYTQLVQLTDDMDQMKQQLRQMDQTKRQLEPELLQLRNQRRELTDQQPQIDQTTANRVRLESLVASYQRVDELNQELKSQRQRVETLTKNLKACQDEQQAVQNQSVKVQARLDQSDQLHHDQTVTVTRQHQLERLMDQAMLVQEQKKNQQQLTLLVQQKQVEVDQADEQFQAANQAFEAINQRWIQSQIAVLSQQLAPGTPCPVCGSTEHPYPAVTTVQSVTEAEVKVARQTSDQANQLLTTAKAQLQDYQAQCQQIQTKLTSDQDQLADQLTMVTLESVAPELVIKRLTEEQNQVQATLSHLTQQLDQLDQDRQVKQQLQVKVTELTTTINQLQEQLQKAEQLQSATQATLTTVQEKLPAEFQTAGDLQVEIQRLKAVVAGHDAKLESVTEQGNKLQMQLTELTSQIKLTQNQLTDNQKKADDLRNQLHAAVVATFNVTDEAAHDQFVTGYEQLDRLAELRQAVTAYQQHCTEVQNRLTELNQQLTDRQRPDGEATKLARQAADTELTQLRAEEGDLKMQITQNERRLNRIVAGMNRQEEELTHQRELGELADVMNGNSDYSKLGLERYVLQTYLQRILVAANDQLLKLTNGRYQFDLDTGEASSKKRAGLEINVYDDNVGETRSVHTLSGGESFIAALALALALGEVIQAETGSIDVEALFIDEGFGSLDQDALNTALHSLETVEGQHRMIGIISHVSELQDQVPTQLQVISDGDGRSRVTIQTEF</sequence>
<dbReference type="OrthoDB" id="9795626at2"/>
<protein>
    <recommendedName>
        <fullName evidence="3">Nuclease SbcCD subunit C</fullName>
    </recommendedName>
</protein>
<reference evidence="6 7" key="1">
    <citation type="journal article" date="2018" name="Int. J. Syst. Evol. Microbiol.">
        <title>Lactobacillus bambusae sp. nov., isolated from a traditional fermented Ma-bamboo shoots of Taiwan.</title>
        <authorList>
            <person name="Wang L.-T."/>
        </authorList>
    </citation>
    <scope>NUCLEOTIDE SEQUENCE [LARGE SCALE GENOMIC DNA]</scope>
    <source>
        <strain evidence="6 7">BS-W1</strain>
    </source>
</reference>
<keyword evidence="7" id="KW-1185">Reference proteome</keyword>
<accession>A0A2V1MYR4</accession>
<organism evidence="6 7">
    <name type="scientific">Levilactobacillus bambusae</name>
    <dbReference type="NCBI Taxonomy" id="2024736"/>
    <lineage>
        <taxon>Bacteria</taxon>
        <taxon>Bacillati</taxon>
        <taxon>Bacillota</taxon>
        <taxon>Bacilli</taxon>
        <taxon>Lactobacillales</taxon>
        <taxon>Lactobacillaceae</taxon>
        <taxon>Levilactobacillus</taxon>
    </lineage>
</organism>
<evidence type="ECO:0000256" key="2">
    <source>
        <dbReference type="ARBA" id="ARBA00011322"/>
    </source>
</evidence>
<keyword evidence="4" id="KW-0175">Coiled coil</keyword>
<comment type="subunit">
    <text evidence="2">Heterodimer of SbcC and SbcD.</text>
</comment>
<feature type="coiled-coil region" evidence="4">
    <location>
        <begin position="454"/>
        <end position="505"/>
    </location>
</feature>
<gene>
    <name evidence="6" type="ORF">DCM90_04245</name>
</gene>
<evidence type="ECO:0000256" key="3">
    <source>
        <dbReference type="ARBA" id="ARBA00013368"/>
    </source>
</evidence>
<evidence type="ECO:0000313" key="6">
    <source>
        <dbReference type="EMBL" id="PWG00151.1"/>
    </source>
</evidence>
<evidence type="ECO:0000313" key="7">
    <source>
        <dbReference type="Proteomes" id="UP000245080"/>
    </source>
</evidence>
<dbReference type="EMBL" id="QCXQ01000002">
    <property type="protein sequence ID" value="PWG00151.1"/>
    <property type="molecule type" value="Genomic_DNA"/>
</dbReference>
<dbReference type="InterPro" id="IPR038729">
    <property type="entry name" value="Rad50/SbcC_AAA"/>
</dbReference>
<dbReference type="PANTHER" id="PTHR32114:SF2">
    <property type="entry name" value="ABC TRANSPORTER ABCH.3"/>
    <property type="match status" value="1"/>
</dbReference>
<evidence type="ECO:0000256" key="1">
    <source>
        <dbReference type="ARBA" id="ARBA00006930"/>
    </source>
</evidence>
<feature type="coiled-coil region" evidence="4">
    <location>
        <begin position="287"/>
        <end position="426"/>
    </location>
</feature>
<dbReference type="GO" id="GO:0016887">
    <property type="term" value="F:ATP hydrolysis activity"/>
    <property type="evidence" value="ECO:0007669"/>
    <property type="project" value="InterPro"/>
</dbReference>
<name>A0A2V1MYR4_9LACO</name>
<evidence type="ECO:0000256" key="4">
    <source>
        <dbReference type="SAM" id="Coils"/>
    </source>
</evidence>
<dbReference type="Pfam" id="PF13558">
    <property type="entry name" value="SbcC_Walker_B"/>
    <property type="match status" value="1"/>
</dbReference>
<dbReference type="SUPFAM" id="SSF52540">
    <property type="entry name" value="P-loop containing nucleoside triphosphate hydrolases"/>
    <property type="match status" value="1"/>
</dbReference>
<dbReference type="RefSeq" id="WP_109250098.1">
    <property type="nucleotide sequence ID" value="NZ_QCXQ01000002.1"/>
</dbReference>
<evidence type="ECO:0000259" key="5">
    <source>
        <dbReference type="Pfam" id="PF13476"/>
    </source>
</evidence>
<comment type="caution">
    <text evidence="6">The sequence shown here is derived from an EMBL/GenBank/DDBJ whole genome shotgun (WGS) entry which is preliminary data.</text>
</comment>
<dbReference type="PANTHER" id="PTHR32114">
    <property type="entry name" value="ABC TRANSPORTER ABCH.3"/>
    <property type="match status" value="1"/>
</dbReference>
<dbReference type="Pfam" id="PF13476">
    <property type="entry name" value="AAA_23"/>
    <property type="match status" value="1"/>
</dbReference>
<comment type="similarity">
    <text evidence="1">Belongs to the SMC family. SbcC subfamily.</text>
</comment>
<feature type="coiled-coil region" evidence="4">
    <location>
        <begin position="709"/>
        <end position="750"/>
    </location>
</feature>
<feature type="coiled-coil region" evidence="4">
    <location>
        <begin position="780"/>
        <end position="807"/>
    </location>
</feature>
<dbReference type="AlphaFoldDB" id="A0A2V1MYR4"/>
<feature type="domain" description="Rad50/SbcC-type AAA" evidence="5">
    <location>
        <begin position="5"/>
        <end position="209"/>
    </location>
</feature>
<feature type="coiled-coil region" evidence="4">
    <location>
        <begin position="555"/>
        <end position="673"/>
    </location>
</feature>